<dbReference type="SUPFAM" id="SSF53613">
    <property type="entry name" value="Ribokinase-like"/>
    <property type="match status" value="1"/>
</dbReference>
<dbReference type="InterPro" id="IPR029056">
    <property type="entry name" value="Ribokinase-like"/>
</dbReference>
<evidence type="ECO:0000256" key="11">
    <source>
        <dbReference type="ARBA" id="ARBA00066369"/>
    </source>
</evidence>
<dbReference type="GO" id="GO:0006974">
    <property type="term" value="P:DNA damage response"/>
    <property type="evidence" value="ECO:0007669"/>
    <property type="project" value="TreeGrafter"/>
</dbReference>
<dbReference type="AlphaFoldDB" id="A0A1E5FBU9"/>
<dbReference type="InterPro" id="IPR011611">
    <property type="entry name" value="PfkB_dom"/>
</dbReference>
<evidence type="ECO:0000256" key="15">
    <source>
        <dbReference type="SAM" id="MobiDB-lite"/>
    </source>
</evidence>
<dbReference type="PROSITE" id="PS00584">
    <property type="entry name" value="PFKB_KINASES_2"/>
    <property type="match status" value="1"/>
</dbReference>
<evidence type="ECO:0000256" key="6">
    <source>
        <dbReference type="ARBA" id="ARBA00023277"/>
    </source>
</evidence>
<comment type="caution">
    <text evidence="17">The sequence shown here is derived from an EMBL/GenBank/DDBJ whole genome shotgun (WGS) entry which is preliminary data.</text>
</comment>
<evidence type="ECO:0000256" key="9">
    <source>
        <dbReference type="ARBA" id="ARBA00050729"/>
    </source>
</evidence>
<dbReference type="FunFam" id="3.40.1190.20:FF:000011">
    <property type="entry name" value="2-dehydro-3-deoxygluconokinase, putative"/>
    <property type="match status" value="1"/>
</dbReference>
<comment type="pathway">
    <text evidence="7">Carbohydrate acid metabolism; 2-dehydro-3-deoxy-D-gluconate degradation; D-glyceraldehyde 3-phosphate and pyruvate from 2-dehydro-3-deoxy-D-gluconate: step 1/2.</text>
</comment>
<comment type="similarity">
    <text evidence="1">Belongs to the carbohydrate kinase PfkB family.</text>
</comment>
<dbReference type="PANTHER" id="PTHR43085:SF15">
    <property type="entry name" value="2-DEHYDRO-3-DEOXYGLUCONOKINASE"/>
    <property type="match status" value="1"/>
</dbReference>
<dbReference type="EC" id="2.7.1.45" evidence="11"/>
<dbReference type="GO" id="GO:0005524">
    <property type="term" value="F:ATP binding"/>
    <property type="evidence" value="ECO:0007669"/>
    <property type="project" value="UniProtKB-KW"/>
</dbReference>
<proteinExistence type="inferred from homology"/>
<dbReference type="GO" id="GO:0042840">
    <property type="term" value="P:D-glucuronate catabolic process"/>
    <property type="evidence" value="ECO:0007669"/>
    <property type="project" value="TreeGrafter"/>
</dbReference>
<dbReference type="EMBL" id="AJZD02000332">
    <property type="protein sequence ID" value="OEF85834.1"/>
    <property type="molecule type" value="Genomic_DNA"/>
</dbReference>
<keyword evidence="5" id="KW-0067">ATP-binding</keyword>
<evidence type="ECO:0000256" key="4">
    <source>
        <dbReference type="ARBA" id="ARBA00022777"/>
    </source>
</evidence>
<evidence type="ECO:0000256" key="1">
    <source>
        <dbReference type="ARBA" id="ARBA00010688"/>
    </source>
</evidence>
<feature type="compositionally biased region" description="Polar residues" evidence="15">
    <location>
        <begin position="244"/>
        <end position="253"/>
    </location>
</feature>
<accession>A0A1E5FBU9</accession>
<dbReference type="InterPro" id="IPR002173">
    <property type="entry name" value="Carboh/pur_kinase_PfkB_CS"/>
</dbReference>
<evidence type="ECO:0000256" key="5">
    <source>
        <dbReference type="ARBA" id="ARBA00022840"/>
    </source>
</evidence>
<dbReference type="InterPro" id="IPR050306">
    <property type="entry name" value="PfkB_Carbo_kinase"/>
</dbReference>
<comment type="catalytic activity">
    <reaction evidence="9">
        <text>2-dehydro-3-deoxy-D-gluconate + ATP = 2-dehydro-3-deoxy-6-phospho-D-gluconate + ADP + H(+)</text>
        <dbReference type="Rhea" id="RHEA:14797"/>
        <dbReference type="ChEBI" id="CHEBI:15378"/>
        <dbReference type="ChEBI" id="CHEBI:30616"/>
        <dbReference type="ChEBI" id="CHEBI:57569"/>
        <dbReference type="ChEBI" id="CHEBI:57990"/>
        <dbReference type="ChEBI" id="CHEBI:456216"/>
        <dbReference type="EC" id="2.7.1.45"/>
    </reaction>
</comment>
<keyword evidence="6" id="KW-0119">Carbohydrate metabolism</keyword>
<keyword evidence="4 17" id="KW-0418">Kinase</keyword>
<dbReference type="PANTHER" id="PTHR43085">
    <property type="entry name" value="HEXOKINASE FAMILY MEMBER"/>
    <property type="match status" value="1"/>
</dbReference>
<reference evidence="17 18" key="1">
    <citation type="journal article" date="2012" name="Science">
        <title>Ecological populations of bacteria act as socially cohesive units of antibiotic production and resistance.</title>
        <authorList>
            <person name="Cordero O.X."/>
            <person name="Wildschutte H."/>
            <person name="Kirkup B."/>
            <person name="Proehl S."/>
            <person name="Ngo L."/>
            <person name="Hussain F."/>
            <person name="Le Roux F."/>
            <person name="Mincer T."/>
            <person name="Polz M.F."/>
        </authorList>
    </citation>
    <scope>NUCLEOTIDE SEQUENCE [LARGE SCALE GENOMIC DNA]</scope>
    <source>
        <strain evidence="17 18">12E03</strain>
    </source>
</reference>
<dbReference type="OrthoDB" id="9776822at2"/>
<dbReference type="GO" id="GO:0019698">
    <property type="term" value="P:D-galacturonate catabolic process"/>
    <property type="evidence" value="ECO:0007669"/>
    <property type="project" value="TreeGrafter"/>
</dbReference>
<keyword evidence="2" id="KW-0808">Transferase</keyword>
<evidence type="ECO:0000256" key="10">
    <source>
        <dbReference type="ARBA" id="ARBA00054997"/>
    </source>
</evidence>
<dbReference type="RefSeq" id="WP_019821672.1">
    <property type="nucleotide sequence ID" value="NZ_AJZD02000332.1"/>
</dbReference>
<protein>
    <recommendedName>
        <fullName evidence="12">2-dehydro-3-deoxygluconokinase</fullName>
        <ecNumber evidence="11">2.7.1.45</ecNumber>
    </recommendedName>
    <alternativeName>
        <fullName evidence="13">2-keto-3-deoxygluconokinase</fullName>
    </alternativeName>
    <alternativeName>
        <fullName evidence="14">3-deoxy-2-oxo-D-gluconate kinase</fullName>
    </alternativeName>
    <alternativeName>
        <fullName evidence="8">KDG kinase</fullName>
    </alternativeName>
</protein>
<dbReference type="Proteomes" id="UP000094802">
    <property type="component" value="Unassembled WGS sequence"/>
</dbReference>
<evidence type="ECO:0000313" key="17">
    <source>
        <dbReference type="EMBL" id="OEF85834.1"/>
    </source>
</evidence>
<dbReference type="Pfam" id="PF00294">
    <property type="entry name" value="PfkB"/>
    <property type="match status" value="1"/>
</dbReference>
<evidence type="ECO:0000256" key="12">
    <source>
        <dbReference type="ARBA" id="ARBA00067931"/>
    </source>
</evidence>
<evidence type="ECO:0000256" key="13">
    <source>
        <dbReference type="ARBA" id="ARBA00075711"/>
    </source>
</evidence>
<dbReference type="GO" id="GO:0005829">
    <property type="term" value="C:cytosol"/>
    <property type="evidence" value="ECO:0007669"/>
    <property type="project" value="TreeGrafter"/>
</dbReference>
<evidence type="ECO:0000256" key="3">
    <source>
        <dbReference type="ARBA" id="ARBA00022741"/>
    </source>
</evidence>
<organism evidence="17 18">
    <name type="scientific">Vibrio splendidus 12E03</name>
    <dbReference type="NCBI Taxonomy" id="1191305"/>
    <lineage>
        <taxon>Bacteria</taxon>
        <taxon>Pseudomonadati</taxon>
        <taxon>Pseudomonadota</taxon>
        <taxon>Gammaproteobacteria</taxon>
        <taxon>Vibrionales</taxon>
        <taxon>Vibrionaceae</taxon>
        <taxon>Vibrio</taxon>
    </lineage>
</organism>
<evidence type="ECO:0000259" key="16">
    <source>
        <dbReference type="Pfam" id="PF00294"/>
    </source>
</evidence>
<evidence type="ECO:0000256" key="8">
    <source>
        <dbReference type="ARBA" id="ARBA00044254"/>
    </source>
</evidence>
<sequence>MKHIAIIGECMIELNGKPFGSMHQTFGGDTLNAAVYLSRGCEANLNQDDIKVSYVTALGADPISKGMLERWQHEGVSTDLVLQDSQRTPGLYLIQLDEAGERTFLYWRNQSAARYLLQHPDFSQIKQALRNVDMVFLSGITLAILPEQDRIQLLNILVELKTQGVEIAFDSNFRSALWPQDENQTVKNSYQAMYTLTDLALVTFDDEQLIWGDTSPEQTIERLTSLGVKRCIVKLGADGCLTQDATSQSNRGQDSGAASAPRAVPTHPVENVVDTTSAGDSFNGGFLSAYLAGEDLVKSCQRGNTMAGVVIQHRGAIIAKELTQAAITAI</sequence>
<feature type="region of interest" description="Disordered" evidence="15">
    <location>
        <begin position="244"/>
        <end position="276"/>
    </location>
</feature>
<evidence type="ECO:0000256" key="2">
    <source>
        <dbReference type="ARBA" id="ARBA00022679"/>
    </source>
</evidence>
<evidence type="ECO:0000256" key="7">
    <source>
        <dbReference type="ARBA" id="ARBA00043951"/>
    </source>
</evidence>
<evidence type="ECO:0000256" key="14">
    <source>
        <dbReference type="ARBA" id="ARBA00080545"/>
    </source>
</evidence>
<comment type="function">
    <text evidence="10">Catalyzes the phosphorylation of 2-keto-3-deoxygluconate (KDG) to produce 2-keto-3-deoxy-6-phosphogluconate (KDPG).</text>
</comment>
<dbReference type="Gene3D" id="3.40.1190.20">
    <property type="match status" value="1"/>
</dbReference>
<name>A0A1E5FBU9_VIBSP</name>
<gene>
    <name evidence="17" type="ORF">A142_11350</name>
</gene>
<evidence type="ECO:0000313" key="18">
    <source>
        <dbReference type="Proteomes" id="UP000094802"/>
    </source>
</evidence>
<dbReference type="CDD" id="cd01166">
    <property type="entry name" value="KdgK"/>
    <property type="match status" value="1"/>
</dbReference>
<dbReference type="GO" id="GO:0008673">
    <property type="term" value="F:2-dehydro-3-deoxygluconokinase activity"/>
    <property type="evidence" value="ECO:0007669"/>
    <property type="project" value="UniProtKB-EC"/>
</dbReference>
<keyword evidence="3" id="KW-0547">Nucleotide-binding</keyword>
<feature type="domain" description="Carbohydrate kinase PfkB" evidence="16">
    <location>
        <begin position="1"/>
        <end position="319"/>
    </location>
</feature>